<dbReference type="PANTHER" id="PTHR30509:SF9">
    <property type="entry name" value="MULTIDRUG RESISTANCE PROTEIN MDTO"/>
    <property type="match status" value="1"/>
</dbReference>
<feature type="transmembrane region" description="Helical" evidence="7">
    <location>
        <begin position="46"/>
        <end position="63"/>
    </location>
</feature>
<keyword evidence="10" id="KW-1185">Reference proteome</keyword>
<dbReference type="EMBL" id="JACCBV010000001">
    <property type="protein sequence ID" value="NYE20355.1"/>
    <property type="molecule type" value="Genomic_DNA"/>
</dbReference>
<evidence type="ECO:0000256" key="4">
    <source>
        <dbReference type="ARBA" id="ARBA00022989"/>
    </source>
</evidence>
<feature type="transmembrane region" description="Helical" evidence="7">
    <location>
        <begin position="121"/>
        <end position="139"/>
    </location>
</feature>
<sequence>MRVPSRHWASRLFGATDAAWSVSFAVHILIGLIVGVAVLLPFFPTPAAMLGGLCAGLVAGVGARVPAAVAGLVALMTGLVALVCAGLGVLTSPIPVLAAVAMGAIVFSSSLAAAGGPLGAGLGLVGSFTFAFATSVRVLGGERAGGVSDLLGVVAAGAAVGVVVGFVSALFRAKGRLARLPRSEESLSVRMLHALRARDEHFRDGVRRAIPLAVAMLGFSAFGGRDAYWIFLAAFTILLPTGKPPTSVLITRIAGTVVGVVAVGLLALVVPTIALAAIAVVALIVGIAAQERYPTYGAALSSIGAIMFVGLPSGAVTEWAAHRLLDTLIGSALAVLALLVLWPRDRPKREAEAGVGVPG</sequence>
<evidence type="ECO:0000256" key="1">
    <source>
        <dbReference type="ARBA" id="ARBA00004651"/>
    </source>
</evidence>
<feature type="transmembrane region" description="Helical" evidence="7">
    <location>
        <begin position="96"/>
        <end position="114"/>
    </location>
</feature>
<feature type="transmembrane region" description="Helical" evidence="7">
    <location>
        <begin position="212"/>
        <end position="239"/>
    </location>
</feature>
<gene>
    <name evidence="9" type="ORF">BJ991_002383</name>
</gene>
<organism evidence="9 10">
    <name type="scientific">Microbacterium immunditiarum</name>
    <dbReference type="NCBI Taxonomy" id="337480"/>
    <lineage>
        <taxon>Bacteria</taxon>
        <taxon>Bacillati</taxon>
        <taxon>Actinomycetota</taxon>
        <taxon>Actinomycetes</taxon>
        <taxon>Micrococcales</taxon>
        <taxon>Microbacteriaceae</taxon>
        <taxon>Microbacterium</taxon>
    </lineage>
</organism>
<feature type="transmembrane region" description="Helical" evidence="7">
    <location>
        <begin position="321"/>
        <end position="342"/>
    </location>
</feature>
<keyword evidence="5 7" id="KW-0472">Membrane</keyword>
<dbReference type="AlphaFoldDB" id="A0A7Y9GPK4"/>
<keyword evidence="2" id="KW-1003">Cell membrane</keyword>
<evidence type="ECO:0000256" key="7">
    <source>
        <dbReference type="SAM" id="Phobius"/>
    </source>
</evidence>
<feature type="transmembrane region" description="Helical" evidence="7">
    <location>
        <begin position="151"/>
        <end position="171"/>
    </location>
</feature>
<evidence type="ECO:0000256" key="3">
    <source>
        <dbReference type="ARBA" id="ARBA00022692"/>
    </source>
</evidence>
<feature type="domain" description="Integral membrane bound transporter" evidence="8">
    <location>
        <begin position="217"/>
        <end position="336"/>
    </location>
</feature>
<reference evidence="9 10" key="1">
    <citation type="submission" date="2020-07" db="EMBL/GenBank/DDBJ databases">
        <title>Sequencing the genomes of 1000 actinobacteria strains.</title>
        <authorList>
            <person name="Klenk H.-P."/>
        </authorList>
    </citation>
    <scope>NUCLEOTIDE SEQUENCE [LARGE SCALE GENOMIC DNA]</scope>
    <source>
        <strain evidence="9 10">DSM 24662</strain>
    </source>
</reference>
<dbReference type="Pfam" id="PF13515">
    <property type="entry name" value="FUSC_2"/>
    <property type="match status" value="1"/>
</dbReference>
<evidence type="ECO:0000256" key="6">
    <source>
        <dbReference type="ARBA" id="ARBA00043993"/>
    </source>
</evidence>
<accession>A0A7Y9GPK4</accession>
<keyword evidence="3 7" id="KW-0812">Transmembrane</keyword>
<feature type="transmembrane region" description="Helical" evidence="7">
    <location>
        <begin position="12"/>
        <end position="40"/>
    </location>
</feature>
<protein>
    <recommendedName>
        <fullName evidence="8">Integral membrane bound transporter domain-containing protein</fullName>
    </recommendedName>
</protein>
<dbReference type="InterPro" id="IPR049453">
    <property type="entry name" value="Memb_transporter_dom"/>
</dbReference>
<feature type="transmembrane region" description="Helical" evidence="7">
    <location>
        <begin position="296"/>
        <end position="315"/>
    </location>
</feature>
<evidence type="ECO:0000313" key="9">
    <source>
        <dbReference type="EMBL" id="NYE20355.1"/>
    </source>
</evidence>
<dbReference type="GO" id="GO:0005886">
    <property type="term" value="C:plasma membrane"/>
    <property type="evidence" value="ECO:0007669"/>
    <property type="project" value="UniProtKB-SubCell"/>
</dbReference>
<proteinExistence type="inferred from homology"/>
<feature type="transmembrane region" description="Helical" evidence="7">
    <location>
        <begin position="70"/>
        <end position="90"/>
    </location>
</feature>
<feature type="transmembrane region" description="Helical" evidence="7">
    <location>
        <begin position="259"/>
        <end position="289"/>
    </location>
</feature>
<comment type="subcellular location">
    <subcellularLocation>
        <location evidence="1">Cell membrane</location>
        <topology evidence="1">Multi-pass membrane protein</topology>
    </subcellularLocation>
</comment>
<dbReference type="RefSeq" id="WP_179490247.1">
    <property type="nucleotide sequence ID" value="NZ_JACCBV010000001.1"/>
</dbReference>
<evidence type="ECO:0000256" key="5">
    <source>
        <dbReference type="ARBA" id="ARBA00023136"/>
    </source>
</evidence>
<name>A0A7Y9GPK4_9MICO</name>
<evidence type="ECO:0000256" key="2">
    <source>
        <dbReference type="ARBA" id="ARBA00022475"/>
    </source>
</evidence>
<evidence type="ECO:0000259" key="8">
    <source>
        <dbReference type="Pfam" id="PF13515"/>
    </source>
</evidence>
<comment type="caution">
    <text evidence="9">The sequence shown here is derived from an EMBL/GenBank/DDBJ whole genome shotgun (WGS) entry which is preliminary data.</text>
</comment>
<dbReference type="Proteomes" id="UP000576969">
    <property type="component" value="Unassembled WGS sequence"/>
</dbReference>
<dbReference type="PANTHER" id="PTHR30509">
    <property type="entry name" value="P-HYDROXYBENZOIC ACID EFFLUX PUMP SUBUNIT-RELATED"/>
    <property type="match status" value="1"/>
</dbReference>
<evidence type="ECO:0000313" key="10">
    <source>
        <dbReference type="Proteomes" id="UP000576969"/>
    </source>
</evidence>
<keyword evidence="4 7" id="KW-1133">Transmembrane helix</keyword>
<comment type="similarity">
    <text evidence="6">Belongs to the YccS/YhfK family.</text>
</comment>